<accession>A0A367WEF1</accession>
<name>A0A367WEF1_9PROT</name>
<dbReference type="AlphaFoldDB" id="A0A367WEF1"/>
<evidence type="ECO:0000313" key="1">
    <source>
        <dbReference type="EMBL" id="RCK38850.1"/>
    </source>
</evidence>
<comment type="caution">
    <text evidence="1">The sequence shown here is derived from an EMBL/GenBank/DDBJ whole genome shotgun (WGS) entry which is preliminary data.</text>
</comment>
<evidence type="ECO:0000313" key="2">
    <source>
        <dbReference type="Proteomes" id="UP000253226"/>
    </source>
</evidence>
<proteinExistence type="predicted"/>
<dbReference type="Proteomes" id="UP000253226">
    <property type="component" value="Unassembled WGS sequence"/>
</dbReference>
<reference evidence="1 2" key="1">
    <citation type="submission" date="2014-07" db="EMBL/GenBank/DDBJ databases">
        <title>Draft genome sequence of Thalassospira profundimaris 35.</title>
        <authorList>
            <person name="Lai Q."/>
            <person name="Shao Z."/>
        </authorList>
    </citation>
    <scope>NUCLEOTIDE SEQUENCE [LARGE SCALE GENOMIC DNA]</scope>
    <source>
        <strain evidence="1 2">35</strain>
    </source>
</reference>
<protein>
    <submittedName>
        <fullName evidence="1">Uncharacterized protein</fullName>
    </submittedName>
</protein>
<organism evidence="1 2">
    <name type="scientific">Thalassospira profundimaris</name>
    <dbReference type="NCBI Taxonomy" id="502049"/>
    <lineage>
        <taxon>Bacteria</taxon>
        <taxon>Pseudomonadati</taxon>
        <taxon>Pseudomonadota</taxon>
        <taxon>Alphaproteobacteria</taxon>
        <taxon>Rhodospirillales</taxon>
        <taxon>Thalassospiraceae</taxon>
        <taxon>Thalassospira</taxon>
    </lineage>
</organism>
<dbReference type="EMBL" id="JPWF01000002">
    <property type="protein sequence ID" value="RCK38850.1"/>
    <property type="molecule type" value="Genomic_DNA"/>
</dbReference>
<gene>
    <name evidence="1" type="ORF">TH19_03360</name>
</gene>
<sequence>MKCQTDWKREREKREGIYQSLVQEAQPSQHLFSAKGFVREQTKANRRALAQFLKLPDETALWPAMDTPSFLTPGVIWRLCLWGWNPYQERAPKRSRSG</sequence>